<feature type="region of interest" description="Disordered" evidence="1">
    <location>
        <begin position="24"/>
        <end position="66"/>
    </location>
</feature>
<dbReference type="AlphaFoldDB" id="A0A9P9DB96"/>
<feature type="compositionally biased region" description="Gly residues" evidence="1">
    <location>
        <begin position="345"/>
        <end position="359"/>
    </location>
</feature>
<feature type="compositionally biased region" description="Basic and acidic residues" evidence="1">
    <location>
        <begin position="169"/>
        <end position="190"/>
    </location>
</feature>
<dbReference type="OrthoDB" id="5427780at2759"/>
<reference evidence="2" key="1">
    <citation type="journal article" date="2021" name="Nat. Commun.">
        <title>Genetic determinants of endophytism in the Arabidopsis root mycobiome.</title>
        <authorList>
            <person name="Mesny F."/>
            <person name="Miyauchi S."/>
            <person name="Thiergart T."/>
            <person name="Pickel B."/>
            <person name="Atanasova L."/>
            <person name="Karlsson M."/>
            <person name="Huettel B."/>
            <person name="Barry K.W."/>
            <person name="Haridas S."/>
            <person name="Chen C."/>
            <person name="Bauer D."/>
            <person name="Andreopoulos W."/>
            <person name="Pangilinan J."/>
            <person name="LaButti K."/>
            <person name="Riley R."/>
            <person name="Lipzen A."/>
            <person name="Clum A."/>
            <person name="Drula E."/>
            <person name="Henrissat B."/>
            <person name="Kohler A."/>
            <person name="Grigoriev I.V."/>
            <person name="Martin F.M."/>
            <person name="Hacquard S."/>
        </authorList>
    </citation>
    <scope>NUCLEOTIDE SEQUENCE</scope>
    <source>
        <strain evidence="2">MPI-CAGE-CH-0243</strain>
    </source>
</reference>
<feature type="compositionally biased region" description="Polar residues" evidence="1">
    <location>
        <begin position="136"/>
        <end position="145"/>
    </location>
</feature>
<feature type="region of interest" description="Disordered" evidence="1">
    <location>
        <begin position="83"/>
        <end position="441"/>
    </location>
</feature>
<feature type="compositionally biased region" description="Low complexity" evidence="1">
    <location>
        <begin position="234"/>
        <end position="254"/>
    </location>
</feature>
<feature type="compositionally biased region" description="Gly residues" evidence="1">
    <location>
        <begin position="313"/>
        <end position="326"/>
    </location>
</feature>
<dbReference type="EMBL" id="JAGMWT010000015">
    <property type="protein sequence ID" value="KAH7116098.1"/>
    <property type="molecule type" value="Genomic_DNA"/>
</dbReference>
<feature type="compositionally biased region" description="Low complexity" evidence="1">
    <location>
        <begin position="191"/>
        <end position="210"/>
    </location>
</feature>
<comment type="caution">
    <text evidence="2">The sequence shown here is derived from an EMBL/GenBank/DDBJ whole genome shotgun (WGS) entry which is preliminary data.</text>
</comment>
<evidence type="ECO:0000313" key="3">
    <source>
        <dbReference type="Proteomes" id="UP000700596"/>
    </source>
</evidence>
<evidence type="ECO:0008006" key="4">
    <source>
        <dbReference type="Google" id="ProtNLM"/>
    </source>
</evidence>
<keyword evidence="3" id="KW-1185">Reference proteome</keyword>
<evidence type="ECO:0000313" key="2">
    <source>
        <dbReference type="EMBL" id="KAH7116098.1"/>
    </source>
</evidence>
<evidence type="ECO:0000256" key="1">
    <source>
        <dbReference type="SAM" id="MobiDB-lite"/>
    </source>
</evidence>
<organism evidence="2 3">
    <name type="scientific">Dendryphion nanum</name>
    <dbReference type="NCBI Taxonomy" id="256645"/>
    <lineage>
        <taxon>Eukaryota</taxon>
        <taxon>Fungi</taxon>
        <taxon>Dikarya</taxon>
        <taxon>Ascomycota</taxon>
        <taxon>Pezizomycotina</taxon>
        <taxon>Dothideomycetes</taxon>
        <taxon>Pleosporomycetidae</taxon>
        <taxon>Pleosporales</taxon>
        <taxon>Torulaceae</taxon>
        <taxon>Dendryphion</taxon>
    </lineage>
</organism>
<feature type="compositionally biased region" description="Basic and acidic residues" evidence="1">
    <location>
        <begin position="385"/>
        <end position="414"/>
    </location>
</feature>
<feature type="compositionally biased region" description="Low complexity" evidence="1">
    <location>
        <begin position="424"/>
        <end position="438"/>
    </location>
</feature>
<accession>A0A9P9DB96</accession>
<protein>
    <recommendedName>
        <fullName evidence="4">Myb-like domain-containing protein</fullName>
    </recommendedName>
</protein>
<feature type="compositionally biased region" description="Low complexity" evidence="1">
    <location>
        <begin position="360"/>
        <end position="369"/>
    </location>
</feature>
<name>A0A9P9DB96_9PLEO</name>
<gene>
    <name evidence="2" type="ORF">B0J11DRAFT_571834</name>
</gene>
<proteinExistence type="predicted"/>
<feature type="compositionally biased region" description="Basic and acidic residues" evidence="1">
    <location>
        <begin position="220"/>
        <end position="233"/>
    </location>
</feature>
<dbReference type="Proteomes" id="UP000700596">
    <property type="component" value="Unassembled WGS sequence"/>
</dbReference>
<sequence>MASPNDDFPPNYRVSMGYLLGFRKEPFKPVTPPRPRRPNPFREMRTDPGALIEWTASDGRKGKFSGEGRAFLTRGELNAKNLGKIPSEKFNRKTPSTIARAVRAPSPKKSEGGFAMAGLFEDTANPTGQEDHRQMRASNETNGWTQVEDEELMRRKTDGETWAQITDAMNKDLKDLKTRFGQIKPKDWRPGQKPGKQKNQGGKQNHNQGNGNRGGRGKKKQNEQENAENRNDEAAAGTGNDWNNNNENNGDWINTSGDNAGGSEAWNTGEDNTGGGNWNTGGDNAGGGDWNTGGDNAGGDNTGVGDWKKGEDNAGGGDWNTGGDNTGGEDAWDTGGGDNWNTGGDNFGGNGDGNTGGANDGMNWNNDNGDSNEDKKSNNSHKSHKNGEKSNRSNRSHKSDNSPRKDRQRSDRDSRRSKHRSRRSYSSSSGTNSDDSSSTVTEYQDLYPDETFSMQDLILISKILKEDTKMLYIRVASRFRDKTGRALPSKVFRDKLIVNSSEKGSIRDL</sequence>
<feature type="compositionally biased region" description="Gly residues" evidence="1">
    <location>
        <begin position="272"/>
        <end position="302"/>
    </location>
</feature>